<reference evidence="4" key="1">
    <citation type="journal article" date="2019" name="Int. J. Syst. Evol. Microbiol.">
        <title>The Global Catalogue of Microorganisms (GCM) 10K type strain sequencing project: providing services to taxonomists for standard genome sequencing and annotation.</title>
        <authorList>
            <consortium name="The Broad Institute Genomics Platform"/>
            <consortium name="The Broad Institute Genome Sequencing Center for Infectious Disease"/>
            <person name="Wu L."/>
            <person name="Ma J."/>
        </authorList>
    </citation>
    <scope>NUCLEOTIDE SEQUENCE [LARGE SCALE GENOMIC DNA]</scope>
    <source>
        <strain evidence="4">JCM 4738</strain>
    </source>
</reference>
<evidence type="ECO:0000313" key="3">
    <source>
        <dbReference type="EMBL" id="GHB38098.1"/>
    </source>
</evidence>
<name>A0ABQ3EP67_9ACTN</name>
<gene>
    <name evidence="3" type="ORF">GCM10010347_04270</name>
</gene>
<protein>
    <recommendedName>
        <fullName evidence="5">Secreted protein</fullName>
    </recommendedName>
</protein>
<proteinExistence type="predicted"/>
<comment type="caution">
    <text evidence="3">The sequence shown here is derived from an EMBL/GenBank/DDBJ whole genome shotgun (WGS) entry which is preliminary data.</text>
</comment>
<keyword evidence="2" id="KW-0812">Transmembrane</keyword>
<evidence type="ECO:0000313" key="4">
    <source>
        <dbReference type="Proteomes" id="UP000642673"/>
    </source>
</evidence>
<evidence type="ECO:0000256" key="1">
    <source>
        <dbReference type="SAM" id="MobiDB-lite"/>
    </source>
</evidence>
<organism evidence="3 4">
    <name type="scientific">Streptomyces cirratus</name>
    <dbReference type="NCBI Taxonomy" id="68187"/>
    <lineage>
        <taxon>Bacteria</taxon>
        <taxon>Bacillati</taxon>
        <taxon>Actinomycetota</taxon>
        <taxon>Actinomycetes</taxon>
        <taxon>Kitasatosporales</taxon>
        <taxon>Streptomycetaceae</taxon>
        <taxon>Streptomyces</taxon>
    </lineage>
</organism>
<dbReference type="EMBL" id="BMVP01000001">
    <property type="protein sequence ID" value="GHB38098.1"/>
    <property type="molecule type" value="Genomic_DNA"/>
</dbReference>
<dbReference type="Proteomes" id="UP000642673">
    <property type="component" value="Unassembled WGS sequence"/>
</dbReference>
<evidence type="ECO:0000256" key="2">
    <source>
        <dbReference type="SAM" id="Phobius"/>
    </source>
</evidence>
<accession>A0ABQ3EP67</accession>
<evidence type="ECO:0008006" key="5">
    <source>
        <dbReference type="Google" id="ProtNLM"/>
    </source>
</evidence>
<keyword evidence="2" id="KW-1133">Transmembrane helix</keyword>
<feature type="region of interest" description="Disordered" evidence="1">
    <location>
        <begin position="1"/>
        <end position="22"/>
    </location>
</feature>
<feature type="transmembrane region" description="Helical" evidence="2">
    <location>
        <begin position="20"/>
        <end position="41"/>
    </location>
</feature>
<keyword evidence="2" id="KW-0472">Membrane</keyword>
<sequence>MGGRKHTELGGHTGPPPRRAAPSAALTALAAALALGVLLWGTAFPCAGGVRSHVSPTAVAAAGAHEPARGGAYDPARGQTHGPAHAGCVAPHELPGCSPRSDTPPAVLPVPPSALAAVGAGAVVAVRPAHAGPVRAPGALARAPDLHALQVLRT</sequence>
<keyword evidence="4" id="KW-1185">Reference proteome</keyword>
<dbReference type="RefSeq" id="WP_190182252.1">
    <property type="nucleotide sequence ID" value="NZ_BMVP01000001.1"/>
</dbReference>